<proteinExistence type="predicted"/>
<dbReference type="AlphaFoldDB" id="A0A9P9FXG7"/>
<evidence type="ECO:0008006" key="4">
    <source>
        <dbReference type="Google" id="ProtNLM"/>
    </source>
</evidence>
<name>A0A9P9FXG7_FUSRE</name>
<dbReference type="RefSeq" id="XP_046041267.1">
    <property type="nucleotide sequence ID" value="XM_046194557.1"/>
</dbReference>
<dbReference type="OrthoDB" id="5096335at2759"/>
<gene>
    <name evidence="2" type="ORF">BKA55DRAFT_586405</name>
</gene>
<organism evidence="2 3">
    <name type="scientific">Fusarium redolens</name>
    <dbReference type="NCBI Taxonomy" id="48865"/>
    <lineage>
        <taxon>Eukaryota</taxon>
        <taxon>Fungi</taxon>
        <taxon>Dikarya</taxon>
        <taxon>Ascomycota</taxon>
        <taxon>Pezizomycotina</taxon>
        <taxon>Sordariomycetes</taxon>
        <taxon>Hypocreomycetidae</taxon>
        <taxon>Hypocreales</taxon>
        <taxon>Nectriaceae</taxon>
        <taxon>Fusarium</taxon>
        <taxon>Fusarium redolens species complex</taxon>
    </lineage>
</organism>
<evidence type="ECO:0000313" key="2">
    <source>
        <dbReference type="EMBL" id="KAH7207892.1"/>
    </source>
</evidence>
<keyword evidence="1" id="KW-0732">Signal</keyword>
<reference evidence="2" key="1">
    <citation type="journal article" date="2021" name="Nat. Commun.">
        <title>Genetic determinants of endophytism in the Arabidopsis root mycobiome.</title>
        <authorList>
            <person name="Mesny F."/>
            <person name="Miyauchi S."/>
            <person name="Thiergart T."/>
            <person name="Pickel B."/>
            <person name="Atanasova L."/>
            <person name="Karlsson M."/>
            <person name="Huettel B."/>
            <person name="Barry K.W."/>
            <person name="Haridas S."/>
            <person name="Chen C."/>
            <person name="Bauer D."/>
            <person name="Andreopoulos W."/>
            <person name="Pangilinan J."/>
            <person name="LaButti K."/>
            <person name="Riley R."/>
            <person name="Lipzen A."/>
            <person name="Clum A."/>
            <person name="Drula E."/>
            <person name="Henrissat B."/>
            <person name="Kohler A."/>
            <person name="Grigoriev I.V."/>
            <person name="Martin F.M."/>
            <person name="Hacquard S."/>
        </authorList>
    </citation>
    <scope>NUCLEOTIDE SEQUENCE</scope>
    <source>
        <strain evidence="2">MPI-CAGE-AT-0023</strain>
    </source>
</reference>
<protein>
    <recommendedName>
        <fullName evidence="4">WAP domain-containing protein</fullName>
    </recommendedName>
</protein>
<evidence type="ECO:0000256" key="1">
    <source>
        <dbReference type="SAM" id="SignalP"/>
    </source>
</evidence>
<feature type="chain" id="PRO_5040225210" description="WAP domain-containing protein" evidence="1">
    <location>
        <begin position="21"/>
        <end position="247"/>
    </location>
</feature>
<accession>A0A9P9FXG7</accession>
<comment type="caution">
    <text evidence="2">The sequence shown here is derived from an EMBL/GenBank/DDBJ whole genome shotgun (WGS) entry which is preliminary data.</text>
</comment>
<dbReference type="Proteomes" id="UP000720189">
    <property type="component" value="Unassembled WGS sequence"/>
</dbReference>
<evidence type="ECO:0000313" key="3">
    <source>
        <dbReference type="Proteomes" id="UP000720189"/>
    </source>
</evidence>
<dbReference type="EMBL" id="JAGMUX010000034">
    <property type="protein sequence ID" value="KAH7207892.1"/>
    <property type="molecule type" value="Genomic_DNA"/>
</dbReference>
<sequence>MRSYLLFILTLAVVVHSASRHQTPEESARQQNDPRFHDRAYHGLPWEEYSKQGFFPREAFPPTLTSVDLVPTRTVPISLMRRASFDANGCALDGPLNCFTFTCPTSIQVCVFNTSLLLHAKYQCFDGGCCPLGKYCGIKNGQFGCCPLAGPPCDTDPIPRCSVSCYGICCDLVQDIIGEPVCSPTVGGEGQASGLCTGVGPSSPLYTPLTSCPANEILCGDACCPGGGGLICDNTSIPGAPFCNIPP</sequence>
<keyword evidence="3" id="KW-1185">Reference proteome</keyword>
<feature type="signal peptide" evidence="1">
    <location>
        <begin position="1"/>
        <end position="20"/>
    </location>
</feature>
<dbReference type="GeneID" id="70224511"/>